<gene>
    <name evidence="2" type="primary">OSJNBb0093M23.19</name>
</gene>
<proteinExistence type="predicted"/>
<feature type="region of interest" description="Disordered" evidence="1">
    <location>
        <begin position="35"/>
        <end position="60"/>
    </location>
</feature>
<protein>
    <submittedName>
        <fullName evidence="2">Uncharacterized protein</fullName>
    </submittedName>
</protein>
<dbReference type="AlphaFoldDB" id="Q5VNY2"/>
<sequence>MWPSPTAAAEIRVAGGRHRCRGHRRRGGGHLRRIRVGGEWSSPNPRWEGPSSPDPRGGVVGHLFHRPPCGAQPSLAATTARCCAPLPTAGLDREERIGGEEASQRDENIRLAGEERGELKIFELLRGK</sequence>
<name>Q5VNY2_ORYSJ</name>
<evidence type="ECO:0000256" key="1">
    <source>
        <dbReference type="SAM" id="MobiDB-lite"/>
    </source>
</evidence>
<organism evidence="2">
    <name type="scientific">Oryza sativa subsp. japonica</name>
    <name type="common">Rice</name>
    <dbReference type="NCBI Taxonomy" id="39947"/>
    <lineage>
        <taxon>Eukaryota</taxon>
        <taxon>Viridiplantae</taxon>
        <taxon>Streptophyta</taxon>
        <taxon>Embryophyta</taxon>
        <taxon>Tracheophyta</taxon>
        <taxon>Spermatophyta</taxon>
        <taxon>Magnoliopsida</taxon>
        <taxon>Liliopsida</taxon>
        <taxon>Poales</taxon>
        <taxon>Poaceae</taxon>
        <taxon>BOP clade</taxon>
        <taxon>Oryzoideae</taxon>
        <taxon>Oryzeae</taxon>
        <taxon>Oryzinae</taxon>
        <taxon>Oryza</taxon>
        <taxon>Oryza sativa</taxon>
    </lineage>
</organism>
<accession>Q5VNY2</accession>
<dbReference type="Proteomes" id="UP000817658">
    <property type="component" value="Chromosome 1"/>
</dbReference>
<reference evidence="2" key="1">
    <citation type="journal article" date="2002" name="Nature">
        <title>The genome sequence and structure of rice chromosome 1.</title>
        <authorList>
            <person name="Sasaki T."/>
            <person name="Matsumoto T."/>
            <person name="Yamamoto K."/>
            <person name="Sakata K."/>
            <person name="Baba T."/>
            <person name="Katayose Y."/>
            <person name="Wu J."/>
            <person name="Niimura Y."/>
            <person name="Cheng Z."/>
            <person name="Nagamura Y."/>
            <person name="Antonio B.A."/>
            <person name="Kanamori H."/>
            <person name="Hosokawa S."/>
            <person name="Masukawa M."/>
            <person name="Arikawa K."/>
            <person name="Chiden Y."/>
            <person name="Hayashi M."/>
            <person name="Okamoto M."/>
            <person name="Ando T."/>
            <person name="Aoki H."/>
            <person name="Arita K."/>
            <person name="Hamada M."/>
            <person name="Harada C."/>
            <person name="Hijishita S."/>
            <person name="Honda M."/>
            <person name="Ichikawa Y."/>
            <person name="Idonuma A."/>
            <person name="Iijima M."/>
            <person name="Ikeda M."/>
            <person name="Ikeno M."/>
            <person name="Itoh S."/>
            <person name="Itoh T."/>
            <person name="Itoh Y."/>
            <person name="Itoh Y."/>
            <person name="Iwabuchi A."/>
            <person name="Kamiya K."/>
            <person name="Karasawa W."/>
            <person name="Katagiri S."/>
            <person name="Kikuta A."/>
            <person name="Kobayashi N."/>
            <person name="Kono I."/>
            <person name="Machita K."/>
            <person name="Maehara T."/>
            <person name="Mizuno H."/>
            <person name="Mizubayashi T."/>
            <person name="Mukai Y."/>
            <person name="Nagasaki H."/>
            <person name="Nakashima M."/>
            <person name="Nakama Y."/>
            <person name="Nakamichi Y."/>
            <person name="Nakamura M."/>
            <person name="Namiki N."/>
            <person name="Negishi M."/>
            <person name="Ohta I."/>
            <person name="Ono N."/>
            <person name="Saji S."/>
            <person name="Sakai K."/>
            <person name="Shibata M."/>
            <person name="Shimokawa T."/>
            <person name="Shomura A."/>
            <person name="Song J."/>
            <person name="Takazaki Y."/>
            <person name="Terasawa K."/>
            <person name="Tsuji K."/>
            <person name="Waki K."/>
            <person name="Yamagata H."/>
            <person name="Yamane H."/>
            <person name="Yoshiki S."/>
            <person name="Yoshihara R."/>
            <person name="Yukawa K."/>
            <person name="Zhong H."/>
            <person name="Iwama H."/>
            <person name="Endo T."/>
            <person name="Ito H."/>
            <person name="Hahn J.H."/>
            <person name="Kim H.I."/>
            <person name="Eun M.Y."/>
            <person name="Yano M."/>
            <person name="Jiang J."/>
            <person name="Gojobori T."/>
        </authorList>
    </citation>
    <scope>NUCLEOTIDE SEQUENCE [LARGE SCALE GENOMIC DNA]</scope>
</reference>
<dbReference type="EMBL" id="AP003854">
    <property type="protein sequence ID" value="BAD68839.1"/>
    <property type="molecule type" value="Genomic_DNA"/>
</dbReference>
<evidence type="ECO:0000313" key="2">
    <source>
        <dbReference type="EMBL" id="BAD68839.1"/>
    </source>
</evidence>